<feature type="domain" description="T6SS Phospholipase effector Tle1-like catalytic" evidence="1">
    <location>
        <begin position="20"/>
        <end position="326"/>
    </location>
</feature>
<reference evidence="2" key="1">
    <citation type="journal article" date="2020" name="Fungal Divers.">
        <title>Resolving the Mortierellaceae phylogeny through synthesis of multi-gene phylogenetics and phylogenomics.</title>
        <authorList>
            <person name="Vandepol N."/>
            <person name="Liber J."/>
            <person name="Desiro A."/>
            <person name="Na H."/>
            <person name="Kennedy M."/>
            <person name="Barry K."/>
            <person name="Grigoriev I.V."/>
            <person name="Miller A.N."/>
            <person name="O'Donnell K."/>
            <person name="Stajich J.E."/>
            <person name="Bonito G."/>
        </authorList>
    </citation>
    <scope>NUCLEOTIDE SEQUENCE</scope>
    <source>
        <strain evidence="2">NVP60</strain>
    </source>
</reference>
<dbReference type="SUPFAM" id="SSF53474">
    <property type="entry name" value="alpha/beta-Hydrolases"/>
    <property type="match status" value="1"/>
</dbReference>
<name>A0A9P6QQ51_9FUNG</name>
<dbReference type="Proteomes" id="UP000823405">
    <property type="component" value="Unassembled WGS sequence"/>
</dbReference>
<proteinExistence type="predicted"/>
<dbReference type="AlphaFoldDB" id="A0A9P6QQ51"/>
<dbReference type="Pfam" id="PF09994">
    <property type="entry name" value="T6SS_Tle1-like_cat"/>
    <property type="match status" value="1"/>
</dbReference>
<dbReference type="PANTHER" id="PTHR33840">
    <property type="match status" value="1"/>
</dbReference>
<sequence length="496" mass="55524">MSASAPAPAPAPAPVPKRPKLIVLCDGTWCGSETNTKSNIFLLAKMIGIPVDRADPSKSLPIPYQDLNREVQACYFPGSGVGGTFLAHLYNATAAMDIANDCIEVYKYIVEHYTGNQEIWMFGLSRGSYTVRSVGGMINNCGIIKQAADFGGLTKQTIDRLCNDVYQIYRSPFPEDEPHGWNSDRFRRLSHVVSTPIKFMGLLDTVGAMGVPKLDSGIGLTFPEFHDQKISSEVEKVYHACAIHDRLWMFEPCRAIRDPDPNRPWLEVHERWFPGCHYDLGRQRFQFFPNGEDVIQRLIAKALRPLGNIIEPNNVLADLVLTWMLDSIRTEDTYSTVIRDNIISAKIDALVANIIEAPETGSGDVYNCILEYGPAGRLLAVGATMEDAAVAAINRLSQDHLGTAFGNIFDLKLIVGTIAATRDRRIEDYEHHQAVVTRYDMPSNRFGNHSIETLARIDKKRYPSNTFENYQEDEHLIAMQQGAAIVNPPPYWYLEE</sequence>
<keyword evidence="3" id="KW-1185">Reference proteome</keyword>
<evidence type="ECO:0000259" key="1">
    <source>
        <dbReference type="Pfam" id="PF09994"/>
    </source>
</evidence>
<evidence type="ECO:0000313" key="2">
    <source>
        <dbReference type="EMBL" id="KAG0286497.1"/>
    </source>
</evidence>
<evidence type="ECO:0000313" key="3">
    <source>
        <dbReference type="Proteomes" id="UP000823405"/>
    </source>
</evidence>
<dbReference type="EMBL" id="JAAAIN010003295">
    <property type="protein sequence ID" value="KAG0286497.1"/>
    <property type="molecule type" value="Genomic_DNA"/>
</dbReference>
<dbReference type="InterPro" id="IPR029058">
    <property type="entry name" value="AB_hydrolase_fold"/>
</dbReference>
<organism evidence="2 3">
    <name type="scientific">Linnemannia gamsii</name>
    <dbReference type="NCBI Taxonomy" id="64522"/>
    <lineage>
        <taxon>Eukaryota</taxon>
        <taxon>Fungi</taxon>
        <taxon>Fungi incertae sedis</taxon>
        <taxon>Mucoromycota</taxon>
        <taxon>Mortierellomycotina</taxon>
        <taxon>Mortierellomycetes</taxon>
        <taxon>Mortierellales</taxon>
        <taxon>Mortierellaceae</taxon>
        <taxon>Linnemannia</taxon>
    </lineage>
</organism>
<dbReference type="OrthoDB" id="59699at2759"/>
<dbReference type="PANTHER" id="PTHR33840:SF16">
    <property type="entry name" value="DUF2235 DOMAIN-CONTAINING PROTEIN"/>
    <property type="match status" value="1"/>
</dbReference>
<protein>
    <recommendedName>
        <fullName evidence="1">T6SS Phospholipase effector Tle1-like catalytic domain-containing protein</fullName>
    </recommendedName>
</protein>
<comment type="caution">
    <text evidence="2">The sequence shown here is derived from an EMBL/GenBank/DDBJ whole genome shotgun (WGS) entry which is preliminary data.</text>
</comment>
<gene>
    <name evidence="2" type="ORF">BGZ97_007402</name>
</gene>
<accession>A0A9P6QQ51</accession>
<dbReference type="InterPro" id="IPR018712">
    <property type="entry name" value="Tle1-like_cat"/>
</dbReference>